<evidence type="ECO:0000313" key="4">
    <source>
        <dbReference type="Proteomes" id="UP001596087"/>
    </source>
</evidence>
<sequence length="294" mass="31209">MSSVDQDRARVVSPVESASTASRLVVGDDGSPAADVVWLWVNNHRWPGWRISVVSARAPEIGPPVGAERATLHPWAPPHPRQLLTGDEADVEHLFAETDPRLALDGCADAALVAVGPRGHGLLKHLHIGSTTEWLIGARRPLAPVVVVRSARATKDVLFCTDGSAHARSALEALLVLPWLTSCRITVMGVNDGRNQTGSAVEQAVAMLREHGVDRVEHEVVDALPRTAGFDVRSLILSRIAEQSPDLVAVGARGTGGIRGLLVGSVTTAVVHHAPCSVLVARTAESEERVDGHD</sequence>
<evidence type="ECO:0000259" key="2">
    <source>
        <dbReference type="Pfam" id="PF00582"/>
    </source>
</evidence>
<dbReference type="CDD" id="cd00293">
    <property type="entry name" value="USP-like"/>
    <property type="match status" value="1"/>
</dbReference>
<gene>
    <name evidence="3" type="ORF">ACFPGP_23300</name>
</gene>
<dbReference type="SUPFAM" id="SSF52402">
    <property type="entry name" value="Adenine nucleotide alpha hydrolases-like"/>
    <property type="match status" value="2"/>
</dbReference>
<dbReference type="InterPro" id="IPR014729">
    <property type="entry name" value="Rossmann-like_a/b/a_fold"/>
</dbReference>
<reference evidence="4" key="1">
    <citation type="journal article" date="2019" name="Int. J. Syst. Evol. Microbiol.">
        <title>The Global Catalogue of Microorganisms (GCM) 10K type strain sequencing project: providing services to taxonomists for standard genome sequencing and annotation.</title>
        <authorList>
            <consortium name="The Broad Institute Genomics Platform"/>
            <consortium name="The Broad Institute Genome Sequencing Center for Infectious Disease"/>
            <person name="Wu L."/>
            <person name="Ma J."/>
        </authorList>
    </citation>
    <scope>NUCLEOTIDE SEQUENCE [LARGE SCALE GENOMIC DNA]</scope>
    <source>
        <strain evidence="4">DFY41</strain>
    </source>
</reference>
<proteinExistence type="inferred from homology"/>
<protein>
    <submittedName>
        <fullName evidence="3">Universal stress protein</fullName>
    </submittedName>
</protein>
<dbReference type="PRINTS" id="PR01438">
    <property type="entry name" value="UNVRSLSTRESS"/>
</dbReference>
<dbReference type="Proteomes" id="UP001596087">
    <property type="component" value="Unassembled WGS sequence"/>
</dbReference>
<dbReference type="Pfam" id="PF00582">
    <property type="entry name" value="Usp"/>
    <property type="match status" value="1"/>
</dbReference>
<name>A0ABW0BQD4_9ACTN</name>
<evidence type="ECO:0000256" key="1">
    <source>
        <dbReference type="ARBA" id="ARBA00008791"/>
    </source>
</evidence>
<comment type="similarity">
    <text evidence="1">Belongs to the universal stress protein A family.</text>
</comment>
<dbReference type="InterPro" id="IPR006015">
    <property type="entry name" value="Universal_stress_UspA"/>
</dbReference>
<keyword evidence="4" id="KW-1185">Reference proteome</keyword>
<dbReference type="EMBL" id="JBHSKD010000029">
    <property type="protein sequence ID" value="MFC5179619.1"/>
    <property type="molecule type" value="Genomic_DNA"/>
</dbReference>
<comment type="caution">
    <text evidence="3">The sequence shown here is derived from an EMBL/GenBank/DDBJ whole genome shotgun (WGS) entry which is preliminary data.</text>
</comment>
<dbReference type="RefSeq" id="WP_378593943.1">
    <property type="nucleotide sequence ID" value="NZ_JBHSKD010000029.1"/>
</dbReference>
<organism evidence="3 4">
    <name type="scientific">Nocardioides taihuensis</name>
    <dbReference type="NCBI Taxonomy" id="1835606"/>
    <lineage>
        <taxon>Bacteria</taxon>
        <taxon>Bacillati</taxon>
        <taxon>Actinomycetota</taxon>
        <taxon>Actinomycetes</taxon>
        <taxon>Propionibacteriales</taxon>
        <taxon>Nocardioidaceae</taxon>
        <taxon>Nocardioides</taxon>
    </lineage>
</organism>
<dbReference type="PANTHER" id="PTHR46268">
    <property type="entry name" value="STRESS RESPONSE PROTEIN NHAX"/>
    <property type="match status" value="1"/>
</dbReference>
<dbReference type="Gene3D" id="3.40.50.620">
    <property type="entry name" value="HUPs"/>
    <property type="match status" value="2"/>
</dbReference>
<accession>A0ABW0BQD4</accession>
<feature type="domain" description="UspA" evidence="2">
    <location>
        <begin position="155"/>
        <end position="282"/>
    </location>
</feature>
<dbReference type="InterPro" id="IPR006016">
    <property type="entry name" value="UspA"/>
</dbReference>
<evidence type="ECO:0000313" key="3">
    <source>
        <dbReference type="EMBL" id="MFC5179619.1"/>
    </source>
</evidence>
<dbReference type="PANTHER" id="PTHR46268:SF15">
    <property type="entry name" value="UNIVERSAL STRESS PROTEIN HP_0031"/>
    <property type="match status" value="1"/>
</dbReference>